<dbReference type="Proteomes" id="UP001187346">
    <property type="component" value="Unassembled WGS sequence"/>
</dbReference>
<evidence type="ECO:0000256" key="1">
    <source>
        <dbReference type="SAM" id="Phobius"/>
    </source>
</evidence>
<dbReference type="InterPro" id="IPR009339">
    <property type="entry name" value="DUF998"/>
</dbReference>
<dbReference type="Pfam" id="PF06197">
    <property type="entry name" value="DUF998"/>
    <property type="match status" value="1"/>
</dbReference>
<dbReference type="RefSeq" id="WP_317772853.1">
    <property type="nucleotide sequence ID" value="NZ_JAWMAJ010000070.1"/>
</dbReference>
<gene>
    <name evidence="2" type="ORF">R5A26_21915</name>
</gene>
<accession>A0ABU4FDD3</accession>
<keyword evidence="3" id="KW-1185">Reference proteome</keyword>
<protein>
    <submittedName>
        <fullName evidence="2">DUF998 domain-containing protein</fullName>
    </submittedName>
</protein>
<keyword evidence="1" id="KW-1133">Transmembrane helix</keyword>
<proteinExistence type="predicted"/>
<evidence type="ECO:0000313" key="3">
    <source>
        <dbReference type="Proteomes" id="UP001187346"/>
    </source>
</evidence>
<feature type="transmembrane region" description="Helical" evidence="1">
    <location>
        <begin position="77"/>
        <end position="96"/>
    </location>
</feature>
<feature type="transmembrane region" description="Helical" evidence="1">
    <location>
        <begin position="103"/>
        <end position="122"/>
    </location>
</feature>
<dbReference type="EMBL" id="JAWMAJ010000070">
    <property type="protein sequence ID" value="MDV7218608.1"/>
    <property type="molecule type" value="Genomic_DNA"/>
</dbReference>
<reference evidence="2 3" key="1">
    <citation type="submission" date="2023-10" db="EMBL/GenBank/DDBJ databases">
        <title>Characterization of rhizosphere-enriched actinobacteria from wheat plants lab-grown on chernevaya soil.</title>
        <authorList>
            <person name="Tikhonova E.N."/>
            <person name="Konopkin A."/>
            <person name="Kravchenko I.K."/>
        </authorList>
    </citation>
    <scope>NUCLEOTIDE SEQUENCE [LARGE SCALE GENOMIC DNA]</scope>
    <source>
        <strain evidence="2 3">RR29</strain>
    </source>
</reference>
<comment type="caution">
    <text evidence="2">The sequence shown here is derived from an EMBL/GenBank/DDBJ whole genome shotgun (WGS) entry which is preliminary data.</text>
</comment>
<sequence>MGTETSRKNWLPLGAAVLVLNAVQWVVSEAVAAAAWTTPPYSYATNYISDLGVTGCGTKFQDRVICSPDHTLVNTSFIAQGILFAAGVILLAVPLLTGRARRVVIALAGAHAVGFLLVGVFHGTADGPGYSLGLHVGGAAVAILCANTIVIMAGSLKSLQLPRAYRVFSVAVGTLGLLSEAGVGVSTSTAGIFERGGVYSWLLWSVVTGVCLLVRQTRRAAEPKMPENVPA</sequence>
<feature type="transmembrane region" description="Helical" evidence="1">
    <location>
        <begin position="198"/>
        <end position="215"/>
    </location>
</feature>
<keyword evidence="1" id="KW-0472">Membrane</keyword>
<feature type="transmembrane region" description="Helical" evidence="1">
    <location>
        <begin position="165"/>
        <end position="186"/>
    </location>
</feature>
<feature type="transmembrane region" description="Helical" evidence="1">
    <location>
        <begin position="134"/>
        <end position="153"/>
    </location>
</feature>
<name>A0ABU4FDD3_9ACTN</name>
<keyword evidence="1" id="KW-0812">Transmembrane</keyword>
<evidence type="ECO:0000313" key="2">
    <source>
        <dbReference type="EMBL" id="MDV7218608.1"/>
    </source>
</evidence>
<organism evidence="2 3">
    <name type="scientific">Streptomyces prunicolor</name>
    <dbReference type="NCBI Taxonomy" id="67348"/>
    <lineage>
        <taxon>Bacteria</taxon>
        <taxon>Bacillati</taxon>
        <taxon>Actinomycetota</taxon>
        <taxon>Actinomycetes</taxon>
        <taxon>Kitasatosporales</taxon>
        <taxon>Streptomycetaceae</taxon>
        <taxon>Streptomyces</taxon>
    </lineage>
</organism>